<organism evidence="10 11">
    <name type="scientific">Luteimonas rhizosphaericola</name>
    <dbReference type="NCBI Taxonomy" id="3042024"/>
    <lineage>
        <taxon>Bacteria</taxon>
        <taxon>Pseudomonadati</taxon>
        <taxon>Pseudomonadota</taxon>
        <taxon>Gammaproteobacteria</taxon>
        <taxon>Lysobacterales</taxon>
        <taxon>Lysobacteraceae</taxon>
        <taxon>Luteimonas</taxon>
    </lineage>
</organism>
<comment type="subunit">
    <text evidence="7">Homotrimer.</text>
</comment>
<comment type="pathway">
    <text evidence="7">Bacterial outer membrane biogenesis; LPS lipid A biosynthesis.</text>
</comment>
<dbReference type="CDD" id="cd03352">
    <property type="entry name" value="LbH_LpxD"/>
    <property type="match status" value="1"/>
</dbReference>
<evidence type="ECO:0000256" key="7">
    <source>
        <dbReference type="HAMAP-Rule" id="MF_00523"/>
    </source>
</evidence>
<evidence type="ECO:0000256" key="4">
    <source>
        <dbReference type="ARBA" id="ARBA00022737"/>
    </source>
</evidence>
<reference evidence="10 11" key="1">
    <citation type="submission" date="2023-04" db="EMBL/GenBank/DDBJ databases">
        <title>Luteimonas sp. M1R5S18.</title>
        <authorList>
            <person name="Sun J.-Q."/>
        </authorList>
    </citation>
    <scope>NUCLEOTIDE SEQUENCE [LARGE SCALE GENOMIC DNA]</scope>
    <source>
        <strain evidence="10 11">M1R5S18</strain>
    </source>
</reference>
<proteinExistence type="inferred from homology"/>
<evidence type="ECO:0000256" key="3">
    <source>
        <dbReference type="ARBA" id="ARBA00022679"/>
    </source>
</evidence>
<dbReference type="InterPro" id="IPR056729">
    <property type="entry name" value="GMPPB_C"/>
</dbReference>
<dbReference type="Pfam" id="PF14602">
    <property type="entry name" value="Hexapep_2"/>
    <property type="match status" value="1"/>
</dbReference>
<dbReference type="Gene3D" id="3.40.1390.10">
    <property type="entry name" value="MurE/MurF, N-terminal domain"/>
    <property type="match status" value="1"/>
</dbReference>
<dbReference type="EMBL" id="JARXRN010000028">
    <property type="protein sequence ID" value="MDH5832080.1"/>
    <property type="molecule type" value="Genomic_DNA"/>
</dbReference>
<evidence type="ECO:0000259" key="8">
    <source>
        <dbReference type="Pfam" id="PF04613"/>
    </source>
</evidence>
<gene>
    <name evidence="7 10" type="primary">lpxD</name>
    <name evidence="10" type="ORF">QFW80_16300</name>
</gene>
<evidence type="ECO:0000256" key="1">
    <source>
        <dbReference type="ARBA" id="ARBA00022516"/>
    </source>
</evidence>
<dbReference type="InterPro" id="IPR001451">
    <property type="entry name" value="Hexapep"/>
</dbReference>
<comment type="catalytic activity">
    <reaction evidence="7">
        <text>a UDP-3-O-[(3R)-3-hydroxyacyl]-alpha-D-glucosamine + a (3R)-hydroxyacyl-[ACP] = a UDP-2-N,3-O-bis[(3R)-3-hydroxyacyl]-alpha-D-glucosamine + holo-[ACP] + H(+)</text>
        <dbReference type="Rhea" id="RHEA:53836"/>
        <dbReference type="Rhea" id="RHEA-COMP:9685"/>
        <dbReference type="Rhea" id="RHEA-COMP:9945"/>
        <dbReference type="ChEBI" id="CHEBI:15378"/>
        <dbReference type="ChEBI" id="CHEBI:64479"/>
        <dbReference type="ChEBI" id="CHEBI:78827"/>
        <dbReference type="ChEBI" id="CHEBI:137740"/>
        <dbReference type="ChEBI" id="CHEBI:137748"/>
        <dbReference type="EC" id="2.3.1.191"/>
    </reaction>
</comment>
<keyword evidence="4 7" id="KW-0677">Repeat</keyword>
<dbReference type="Pfam" id="PF04613">
    <property type="entry name" value="LpxD"/>
    <property type="match status" value="1"/>
</dbReference>
<evidence type="ECO:0000313" key="11">
    <source>
        <dbReference type="Proteomes" id="UP001156831"/>
    </source>
</evidence>
<dbReference type="PANTHER" id="PTHR43378:SF2">
    <property type="entry name" value="UDP-3-O-ACYLGLUCOSAMINE N-ACYLTRANSFERASE 1, MITOCHONDRIAL-RELATED"/>
    <property type="match status" value="1"/>
</dbReference>
<evidence type="ECO:0000256" key="6">
    <source>
        <dbReference type="ARBA" id="ARBA00023315"/>
    </source>
</evidence>
<protein>
    <recommendedName>
        <fullName evidence="7">UDP-3-O-acylglucosamine N-acyltransferase</fullName>
        <ecNumber evidence="7">2.3.1.191</ecNumber>
    </recommendedName>
</protein>
<feature type="domain" description="Mannose-1-phosphate guanyltransferase C-terminal" evidence="9">
    <location>
        <begin position="105"/>
        <end position="185"/>
    </location>
</feature>
<dbReference type="EC" id="2.3.1.191" evidence="7"/>
<evidence type="ECO:0000256" key="2">
    <source>
        <dbReference type="ARBA" id="ARBA00022556"/>
    </source>
</evidence>
<feature type="active site" description="Proton acceptor" evidence="7">
    <location>
        <position position="247"/>
    </location>
</feature>
<dbReference type="Pfam" id="PF25087">
    <property type="entry name" value="GMPPB_C"/>
    <property type="match status" value="1"/>
</dbReference>
<dbReference type="NCBIfam" id="TIGR01853">
    <property type="entry name" value="lipid_A_lpxD"/>
    <property type="match status" value="1"/>
</dbReference>
<dbReference type="InterPro" id="IPR020573">
    <property type="entry name" value="UDP_GlcNAc_AcTrfase_non-rep"/>
</dbReference>
<dbReference type="Gene3D" id="2.160.10.10">
    <property type="entry name" value="Hexapeptide repeat proteins"/>
    <property type="match status" value="1"/>
</dbReference>
<comment type="function">
    <text evidence="7">Catalyzes the N-acylation of UDP-3-O-acylglucosamine using 3-hydroxyacyl-ACP as the acyl donor. Is involved in the biosynthesis of lipid A, a phosphorylated glycolipid that anchors the lipopolysaccharide to the outer membrane of the cell.</text>
</comment>
<dbReference type="HAMAP" id="MF_00523">
    <property type="entry name" value="LpxD"/>
    <property type="match status" value="1"/>
</dbReference>
<keyword evidence="11" id="KW-1185">Reference proteome</keyword>
<evidence type="ECO:0000256" key="5">
    <source>
        <dbReference type="ARBA" id="ARBA00023098"/>
    </source>
</evidence>
<dbReference type="PANTHER" id="PTHR43378">
    <property type="entry name" value="UDP-3-O-ACYLGLUCOSAMINE N-ACYLTRANSFERASE"/>
    <property type="match status" value="1"/>
</dbReference>
<sequence length="346" mass="35975">MPRQGVQVSAGELAERFGLLLRGDSARLISGVGTLATAAAGELSFLANPKYRSQLAATRAGLVVVRERDADGYAGDVLIAPDPYVAFARIAALFEPATVQAAGIHPSAVVHPDAHVDPGAAIGPHATIGAGSRIEAGAVVGPGCMVGEDCVVGTDSVLVARVTLVCRVTLGRRVRVHPGAVLGADGFGLALARDEGEPHWIKVPQLGGVRVGDDCEIGANTTIDRGALEDTVLEHDVRLDNQIQIAHNVHVGAHTAMAGCVAVAGSTRIGRYCMIGGAAGIAGHLEICDRVVVTAMTLVTHSIREPGEYSSGTPLMDSRSWRRNAVRFKQLDALARRVGPPPKDTE</sequence>
<dbReference type="NCBIfam" id="NF002060">
    <property type="entry name" value="PRK00892.1"/>
    <property type="match status" value="1"/>
</dbReference>
<keyword evidence="6 7" id="KW-0012">Acyltransferase</keyword>
<comment type="caution">
    <text evidence="10">The sequence shown here is derived from an EMBL/GenBank/DDBJ whole genome shotgun (WGS) entry which is preliminary data.</text>
</comment>
<keyword evidence="3 7" id="KW-0808">Transferase</keyword>
<keyword evidence="1 7" id="KW-0444">Lipid biosynthesis</keyword>
<dbReference type="InterPro" id="IPR007691">
    <property type="entry name" value="LpxD"/>
</dbReference>
<dbReference type="Proteomes" id="UP001156831">
    <property type="component" value="Unassembled WGS sequence"/>
</dbReference>
<comment type="similarity">
    <text evidence="7">Belongs to the transferase hexapeptide repeat family. LpxD subfamily.</text>
</comment>
<feature type="domain" description="UDP-3-O-[3-hydroxymyristoyl] glucosamine N-acyltransferase non-repeat region" evidence="8">
    <location>
        <begin position="28"/>
        <end position="93"/>
    </location>
</feature>
<dbReference type="SUPFAM" id="SSF51161">
    <property type="entry name" value="Trimeric LpxA-like enzymes"/>
    <property type="match status" value="1"/>
</dbReference>
<keyword evidence="5 7" id="KW-0443">Lipid metabolism</keyword>
<dbReference type="RefSeq" id="WP_280603016.1">
    <property type="nucleotide sequence ID" value="NZ_JARXRN010000028.1"/>
</dbReference>
<dbReference type="Gene3D" id="1.20.5.170">
    <property type="match status" value="1"/>
</dbReference>
<keyword evidence="2 7" id="KW-0441">Lipid A biosynthesis</keyword>
<dbReference type="InterPro" id="IPR011004">
    <property type="entry name" value="Trimer_LpxA-like_sf"/>
</dbReference>
<accession>A0ABT6JNJ7</accession>
<name>A0ABT6JNJ7_9GAMM</name>
<evidence type="ECO:0000259" key="9">
    <source>
        <dbReference type="Pfam" id="PF25087"/>
    </source>
</evidence>
<dbReference type="GO" id="GO:0103118">
    <property type="term" value="F:UDP-3-O-[(3R)-3-hydroxyacyl]-glucosamine N-acyltransferase activity"/>
    <property type="evidence" value="ECO:0007669"/>
    <property type="project" value="UniProtKB-EC"/>
</dbReference>
<evidence type="ECO:0000313" key="10">
    <source>
        <dbReference type="EMBL" id="MDH5832080.1"/>
    </source>
</evidence>